<evidence type="ECO:0000313" key="3">
    <source>
        <dbReference type="Proteomes" id="UP000054495"/>
    </source>
</evidence>
<evidence type="ECO:0000259" key="1">
    <source>
        <dbReference type="Pfam" id="PF05028"/>
    </source>
</evidence>
<feature type="domain" description="PARG catalytic Macro" evidence="1">
    <location>
        <begin position="5"/>
        <end position="102"/>
    </location>
</feature>
<name>A0A0D6M4I4_9BILA</name>
<dbReference type="PANTHER" id="PTHR12837">
    <property type="entry name" value="POLY ADP-RIBOSE GLYCOHYDROLASE"/>
    <property type="match status" value="1"/>
</dbReference>
<gene>
    <name evidence="2" type="ORF">ANCCEY_03657</name>
</gene>
<dbReference type="AlphaFoldDB" id="A0A0D6M4I4"/>
<sequence length="161" mass="18738">MPHFKEEIRFLICPEMIVSSLLCERMGPREAIHIIGAQRYSSYAGYGRTLACLPYDGYGSEPRDQFRRVISNVVAMDARNFRQAGTLAQYTPQNINRELNKMLAAAKARRSMIYYTFNDEKFEAAMNKHYGMLIQNNATIGKDFYLFLKSDYIYPVMFERN</sequence>
<dbReference type="InterPro" id="IPR046372">
    <property type="entry name" value="PARG_cat_C"/>
</dbReference>
<evidence type="ECO:0000313" key="2">
    <source>
        <dbReference type="EMBL" id="EPB77286.1"/>
    </source>
</evidence>
<dbReference type="GO" id="GO:1990966">
    <property type="term" value="P:ATP generation from poly-ADP-D-ribose"/>
    <property type="evidence" value="ECO:0007669"/>
    <property type="project" value="TreeGrafter"/>
</dbReference>
<dbReference type="PANTHER" id="PTHR12837:SF15">
    <property type="entry name" value="POLY(ADP-RIBOSE) GLYCOHYDROLASE"/>
    <property type="match status" value="1"/>
</dbReference>
<dbReference type="GO" id="GO:0005634">
    <property type="term" value="C:nucleus"/>
    <property type="evidence" value="ECO:0007669"/>
    <property type="project" value="TreeGrafter"/>
</dbReference>
<protein>
    <recommendedName>
        <fullName evidence="1">PARG catalytic Macro domain-containing protein</fullName>
    </recommendedName>
</protein>
<reference evidence="2 3" key="1">
    <citation type="submission" date="2013-05" db="EMBL/GenBank/DDBJ databases">
        <title>Draft genome of the parasitic nematode Anyclostoma ceylanicum.</title>
        <authorList>
            <person name="Mitreva M."/>
        </authorList>
    </citation>
    <scope>NUCLEOTIDE SEQUENCE [LARGE SCALE GENOMIC DNA]</scope>
</reference>
<dbReference type="GO" id="GO:0004649">
    <property type="term" value="F:poly(ADP-ribose) glycohydrolase activity"/>
    <property type="evidence" value="ECO:0007669"/>
    <property type="project" value="InterPro"/>
</dbReference>
<dbReference type="InterPro" id="IPR007724">
    <property type="entry name" value="Poly_GlycHdrlase"/>
</dbReference>
<dbReference type="EMBL" id="KE124841">
    <property type="protein sequence ID" value="EPB77286.1"/>
    <property type="molecule type" value="Genomic_DNA"/>
</dbReference>
<accession>A0A0D6M4I4</accession>
<dbReference type="GO" id="GO:0009225">
    <property type="term" value="P:nucleotide-sugar metabolic process"/>
    <property type="evidence" value="ECO:0007669"/>
    <property type="project" value="TreeGrafter"/>
</dbReference>
<organism evidence="2 3">
    <name type="scientific">Ancylostoma ceylanicum</name>
    <dbReference type="NCBI Taxonomy" id="53326"/>
    <lineage>
        <taxon>Eukaryota</taxon>
        <taxon>Metazoa</taxon>
        <taxon>Ecdysozoa</taxon>
        <taxon>Nematoda</taxon>
        <taxon>Chromadorea</taxon>
        <taxon>Rhabditida</taxon>
        <taxon>Rhabditina</taxon>
        <taxon>Rhabditomorpha</taxon>
        <taxon>Strongyloidea</taxon>
        <taxon>Ancylostomatidae</taxon>
        <taxon>Ancylostomatinae</taxon>
        <taxon>Ancylostoma</taxon>
    </lineage>
</organism>
<dbReference type="GO" id="GO:0005737">
    <property type="term" value="C:cytoplasm"/>
    <property type="evidence" value="ECO:0007669"/>
    <property type="project" value="TreeGrafter"/>
</dbReference>
<dbReference type="GO" id="GO:0005975">
    <property type="term" value="P:carbohydrate metabolic process"/>
    <property type="evidence" value="ECO:0007669"/>
    <property type="project" value="InterPro"/>
</dbReference>
<dbReference type="GO" id="GO:0006282">
    <property type="term" value="P:regulation of DNA repair"/>
    <property type="evidence" value="ECO:0007669"/>
    <property type="project" value="InterPro"/>
</dbReference>
<proteinExistence type="predicted"/>
<keyword evidence="3" id="KW-1185">Reference proteome</keyword>
<dbReference type="Proteomes" id="UP000054495">
    <property type="component" value="Unassembled WGS sequence"/>
</dbReference>
<dbReference type="Pfam" id="PF05028">
    <property type="entry name" value="PARG_cat_C"/>
    <property type="match status" value="1"/>
</dbReference>